<dbReference type="Pfam" id="PF00512">
    <property type="entry name" value="HisKA"/>
    <property type="match status" value="1"/>
</dbReference>
<dbReference type="Gene3D" id="3.40.50.2300">
    <property type="match status" value="1"/>
</dbReference>
<dbReference type="InterPro" id="IPR036097">
    <property type="entry name" value="HisK_dim/P_sf"/>
</dbReference>
<sequence>ANIDILRKVLVNEGYQLFFANSGEKAIKITSRALPDIILLDVMMPGGINGFETCRLLKQKVTTQDIPIIFLTAKNQPEDIKEGFKLGAVDYICKPFQQEEVCMRVRTHLQNSFLMKQRKQAVYAAEAANYAKSAFLANISHELRTPLNGILGYAQVLELDQQLTEKQQESVKTIHSCGQHLLTLINDLLDLSKIEVGHLELYLNDFCLDDFFRPIVELFKIRLQEKKLVFDYQATTPLTVVVHGDDKRLRQIMINLLSNAVKFTEQGSISFSVTYQNNKLYFQVTDTGIGIAPNEIENIFLPFKQVSEMYKKPEGTGLGLAISKTLIEMMGGKLSVESVLGKGSTFSGVINLPQEFSHSRTEKEQKKMSQIEEMASENIIGPSPKQAEKLFHLSMMGHIQGIQDYVEELEETDEKLKPFAQKIKYFAQKVSIREIREVIKLYVDKK</sequence>
<keyword evidence="9" id="KW-0067">ATP-binding</keyword>
<dbReference type="InterPro" id="IPR036890">
    <property type="entry name" value="HATPase_C_sf"/>
</dbReference>
<evidence type="ECO:0000256" key="6">
    <source>
        <dbReference type="PROSITE-ProRule" id="PRU00169"/>
    </source>
</evidence>
<accession>A0ABT7VRM4</accession>
<feature type="domain" description="Response regulatory" evidence="8">
    <location>
        <begin position="1"/>
        <end position="109"/>
    </location>
</feature>
<organism evidence="9 10">
    <name type="scientific">Candidatus Marithioploca araucensis</name>
    <dbReference type="NCBI Taxonomy" id="70273"/>
    <lineage>
        <taxon>Bacteria</taxon>
        <taxon>Pseudomonadati</taxon>
        <taxon>Pseudomonadota</taxon>
        <taxon>Gammaproteobacteria</taxon>
        <taxon>Thiotrichales</taxon>
        <taxon>Thiotrichaceae</taxon>
        <taxon>Candidatus Marithioploca</taxon>
    </lineage>
</organism>
<name>A0ABT7VRM4_9GAMM</name>
<evidence type="ECO:0000259" key="8">
    <source>
        <dbReference type="PROSITE" id="PS50110"/>
    </source>
</evidence>
<keyword evidence="3 6" id="KW-0597">Phosphoprotein</keyword>
<dbReference type="CDD" id="cd00082">
    <property type="entry name" value="HisKA"/>
    <property type="match status" value="1"/>
</dbReference>
<dbReference type="InterPro" id="IPR011006">
    <property type="entry name" value="CheY-like_superfamily"/>
</dbReference>
<dbReference type="SMART" id="SM00448">
    <property type="entry name" value="REC"/>
    <property type="match status" value="1"/>
</dbReference>
<dbReference type="PANTHER" id="PTHR43047">
    <property type="entry name" value="TWO-COMPONENT HISTIDINE PROTEIN KINASE"/>
    <property type="match status" value="1"/>
</dbReference>
<dbReference type="InterPro" id="IPR003594">
    <property type="entry name" value="HATPase_dom"/>
</dbReference>
<dbReference type="Gene3D" id="3.30.565.10">
    <property type="entry name" value="Histidine kinase-like ATPase, C-terminal domain"/>
    <property type="match status" value="1"/>
</dbReference>
<keyword evidence="10" id="KW-1185">Reference proteome</keyword>
<dbReference type="Pfam" id="PF00072">
    <property type="entry name" value="Response_reg"/>
    <property type="match status" value="1"/>
</dbReference>
<reference evidence="9" key="1">
    <citation type="submission" date="2023-06" db="EMBL/GenBank/DDBJ databases">
        <title>Uncultivated large filamentous bacteria from sulfidic sediments reveal new species and different genomic features in energy metabolism and defense.</title>
        <authorList>
            <person name="Fonseca A."/>
        </authorList>
    </citation>
    <scope>NUCLEOTIDE SEQUENCE</scope>
    <source>
        <strain evidence="9">HSG4</strain>
    </source>
</reference>
<feature type="domain" description="Histidine kinase" evidence="7">
    <location>
        <begin position="138"/>
        <end position="354"/>
    </location>
</feature>
<evidence type="ECO:0000313" key="10">
    <source>
        <dbReference type="Proteomes" id="UP001171945"/>
    </source>
</evidence>
<keyword evidence="9" id="KW-0547">Nucleotide-binding</keyword>
<evidence type="ECO:0000313" key="9">
    <source>
        <dbReference type="EMBL" id="MDM8562311.1"/>
    </source>
</evidence>
<dbReference type="PANTHER" id="PTHR43047:SF72">
    <property type="entry name" value="OSMOSENSING HISTIDINE PROTEIN KINASE SLN1"/>
    <property type="match status" value="1"/>
</dbReference>
<dbReference type="InterPro" id="IPR003661">
    <property type="entry name" value="HisK_dim/P_dom"/>
</dbReference>
<comment type="caution">
    <text evidence="9">The sequence shown here is derived from an EMBL/GenBank/DDBJ whole genome shotgun (WGS) entry which is preliminary data.</text>
</comment>
<evidence type="ECO:0000259" key="7">
    <source>
        <dbReference type="PROSITE" id="PS50109"/>
    </source>
</evidence>
<evidence type="ECO:0000256" key="5">
    <source>
        <dbReference type="ARBA" id="ARBA00022777"/>
    </source>
</evidence>
<dbReference type="PRINTS" id="PR00344">
    <property type="entry name" value="BCTRLSENSOR"/>
</dbReference>
<evidence type="ECO:0000256" key="1">
    <source>
        <dbReference type="ARBA" id="ARBA00000085"/>
    </source>
</evidence>
<dbReference type="SUPFAM" id="SSF55874">
    <property type="entry name" value="ATPase domain of HSP90 chaperone/DNA topoisomerase II/histidine kinase"/>
    <property type="match status" value="1"/>
</dbReference>
<protein>
    <recommendedName>
        <fullName evidence="2">histidine kinase</fullName>
        <ecNumber evidence="2">2.7.13.3</ecNumber>
    </recommendedName>
</protein>
<evidence type="ECO:0000256" key="4">
    <source>
        <dbReference type="ARBA" id="ARBA00022679"/>
    </source>
</evidence>
<evidence type="ECO:0000256" key="2">
    <source>
        <dbReference type="ARBA" id="ARBA00012438"/>
    </source>
</evidence>
<keyword evidence="4" id="KW-0808">Transferase</keyword>
<dbReference type="Proteomes" id="UP001171945">
    <property type="component" value="Unassembled WGS sequence"/>
</dbReference>
<dbReference type="CDD" id="cd16922">
    <property type="entry name" value="HATPase_EvgS-ArcB-TorS-like"/>
    <property type="match status" value="1"/>
</dbReference>
<feature type="modified residue" description="4-aspartylphosphate" evidence="6">
    <location>
        <position position="41"/>
    </location>
</feature>
<proteinExistence type="predicted"/>
<dbReference type="Pfam" id="PF02518">
    <property type="entry name" value="HATPase_c"/>
    <property type="match status" value="1"/>
</dbReference>
<gene>
    <name evidence="9" type="ORF">QUF54_03055</name>
</gene>
<dbReference type="SUPFAM" id="SSF52172">
    <property type="entry name" value="CheY-like"/>
    <property type="match status" value="1"/>
</dbReference>
<dbReference type="InterPro" id="IPR005467">
    <property type="entry name" value="His_kinase_dom"/>
</dbReference>
<dbReference type="SUPFAM" id="SSF47384">
    <property type="entry name" value="Homodimeric domain of signal transducing histidine kinase"/>
    <property type="match status" value="1"/>
</dbReference>
<dbReference type="SMART" id="SM00388">
    <property type="entry name" value="HisKA"/>
    <property type="match status" value="1"/>
</dbReference>
<comment type="catalytic activity">
    <reaction evidence="1">
        <text>ATP + protein L-histidine = ADP + protein N-phospho-L-histidine.</text>
        <dbReference type="EC" id="2.7.13.3"/>
    </reaction>
</comment>
<dbReference type="InterPro" id="IPR001789">
    <property type="entry name" value="Sig_transdc_resp-reg_receiver"/>
</dbReference>
<keyword evidence="5" id="KW-0418">Kinase</keyword>
<evidence type="ECO:0000256" key="3">
    <source>
        <dbReference type="ARBA" id="ARBA00022553"/>
    </source>
</evidence>
<dbReference type="EMBL" id="JAUCGM010000112">
    <property type="protein sequence ID" value="MDM8562311.1"/>
    <property type="molecule type" value="Genomic_DNA"/>
</dbReference>
<dbReference type="PROSITE" id="PS50109">
    <property type="entry name" value="HIS_KIN"/>
    <property type="match status" value="1"/>
</dbReference>
<feature type="non-terminal residue" evidence="9">
    <location>
        <position position="1"/>
    </location>
</feature>
<dbReference type="EC" id="2.7.13.3" evidence="2"/>
<dbReference type="GO" id="GO:0005524">
    <property type="term" value="F:ATP binding"/>
    <property type="evidence" value="ECO:0007669"/>
    <property type="project" value="UniProtKB-KW"/>
</dbReference>
<dbReference type="Gene3D" id="1.10.287.130">
    <property type="match status" value="1"/>
</dbReference>
<dbReference type="SMART" id="SM00387">
    <property type="entry name" value="HATPase_c"/>
    <property type="match status" value="1"/>
</dbReference>
<dbReference type="PROSITE" id="PS50110">
    <property type="entry name" value="RESPONSE_REGULATORY"/>
    <property type="match status" value="1"/>
</dbReference>
<dbReference type="InterPro" id="IPR004358">
    <property type="entry name" value="Sig_transdc_His_kin-like_C"/>
</dbReference>